<gene>
    <name evidence="10" type="ORF">Pa4123_88780</name>
</gene>
<dbReference type="Gene3D" id="1.20.1250.20">
    <property type="entry name" value="MFS general substrate transporter like domains"/>
    <property type="match status" value="1"/>
</dbReference>
<dbReference type="Gene3D" id="1.20.1720.10">
    <property type="entry name" value="Multidrug resistance protein D"/>
    <property type="match status" value="1"/>
</dbReference>
<evidence type="ECO:0000259" key="9">
    <source>
        <dbReference type="PROSITE" id="PS50850"/>
    </source>
</evidence>
<evidence type="ECO:0000256" key="4">
    <source>
        <dbReference type="ARBA" id="ARBA00022475"/>
    </source>
</evidence>
<evidence type="ECO:0000256" key="7">
    <source>
        <dbReference type="ARBA" id="ARBA00023136"/>
    </source>
</evidence>
<evidence type="ECO:0000256" key="8">
    <source>
        <dbReference type="SAM" id="Phobius"/>
    </source>
</evidence>
<keyword evidence="6 8" id="KW-1133">Transmembrane helix</keyword>
<dbReference type="Proteomes" id="UP001144280">
    <property type="component" value="Unassembled WGS sequence"/>
</dbReference>
<evidence type="ECO:0000313" key="10">
    <source>
        <dbReference type="EMBL" id="GLI03600.1"/>
    </source>
</evidence>
<evidence type="ECO:0000256" key="1">
    <source>
        <dbReference type="ARBA" id="ARBA00004651"/>
    </source>
</evidence>
<keyword evidence="7 8" id="KW-0472">Membrane</keyword>
<accession>A0ABQ5RAA6</accession>
<keyword evidence="5 8" id="KW-0812">Transmembrane</keyword>
<dbReference type="InterPro" id="IPR036259">
    <property type="entry name" value="MFS_trans_sf"/>
</dbReference>
<evidence type="ECO:0000256" key="5">
    <source>
        <dbReference type="ARBA" id="ARBA00022692"/>
    </source>
</evidence>
<comment type="caution">
    <text evidence="10">The sequence shown here is derived from an EMBL/GenBank/DDBJ whole genome shotgun (WGS) entry which is preliminary data.</text>
</comment>
<evidence type="ECO:0000256" key="6">
    <source>
        <dbReference type="ARBA" id="ARBA00022989"/>
    </source>
</evidence>
<reference evidence="10" key="1">
    <citation type="submission" date="2022-12" db="EMBL/GenBank/DDBJ databases">
        <title>New Phytohabitans aurantiacus sp. RD004123 nov., an actinomycete isolated from soil.</title>
        <authorList>
            <person name="Triningsih D.W."/>
            <person name="Harunari E."/>
            <person name="Igarashi Y."/>
        </authorList>
    </citation>
    <scope>NUCLEOTIDE SEQUENCE</scope>
    <source>
        <strain evidence="10">RD004123</strain>
    </source>
</reference>
<evidence type="ECO:0000256" key="3">
    <source>
        <dbReference type="ARBA" id="ARBA00022448"/>
    </source>
</evidence>
<feature type="domain" description="Major facilitator superfamily (MFS) profile" evidence="9">
    <location>
        <begin position="1"/>
        <end position="306"/>
    </location>
</feature>
<proteinExistence type="inferred from homology"/>
<comment type="similarity">
    <text evidence="2">Belongs to the major facilitator superfamily. EmrB family.</text>
</comment>
<feature type="transmembrane region" description="Helical" evidence="8">
    <location>
        <begin position="30"/>
        <end position="50"/>
    </location>
</feature>
<dbReference type="PANTHER" id="PTHR42718:SF9">
    <property type="entry name" value="MAJOR FACILITATOR SUPERFAMILY MULTIDRUG TRANSPORTER MFSC"/>
    <property type="match status" value="1"/>
</dbReference>
<evidence type="ECO:0000256" key="2">
    <source>
        <dbReference type="ARBA" id="ARBA00008537"/>
    </source>
</evidence>
<sequence>MAALLDTTLISVALEQLSRAFGVPVSTVQWVSTAYLLAMALVIPLTGWCVDRFGAKATWLCTLALFLAGSALCAVAWSAASLIAFRVVQGLGAGMILPLTQVILAQAAGSRRFGRVMALVAIPGNLVPIVGPVLGGLMLNALPWRWIFLINVPVCVLALVLAWWKLPADPPQSRPPLDVLGLAVLSTAVVAMLYGLSKAYAESNFAALDVLVPLAIGLTSLVVFGMHALRTSKTPIIDLRLFRHRSFSASAALMFLCGAALYGPMFLLPLYYQQVRGFDALATGLTLAPQGVGTALALAIVGPLVR</sequence>
<feature type="transmembrane region" description="Helical" evidence="8">
    <location>
        <begin position="116"/>
        <end position="138"/>
    </location>
</feature>
<feature type="transmembrane region" description="Helical" evidence="8">
    <location>
        <begin position="284"/>
        <end position="305"/>
    </location>
</feature>
<keyword evidence="3" id="KW-0813">Transport</keyword>
<dbReference type="InterPro" id="IPR011701">
    <property type="entry name" value="MFS"/>
</dbReference>
<protein>
    <recommendedName>
        <fullName evidence="9">Major facilitator superfamily (MFS) profile domain-containing protein</fullName>
    </recommendedName>
</protein>
<name>A0ABQ5RAA6_9ACTN</name>
<feature type="transmembrane region" description="Helical" evidence="8">
    <location>
        <begin position="176"/>
        <end position="194"/>
    </location>
</feature>
<dbReference type="EMBL" id="BSDI01000090">
    <property type="protein sequence ID" value="GLI03600.1"/>
    <property type="molecule type" value="Genomic_DNA"/>
</dbReference>
<organism evidence="10 11">
    <name type="scientific">Phytohabitans aurantiacus</name>
    <dbReference type="NCBI Taxonomy" id="3016789"/>
    <lineage>
        <taxon>Bacteria</taxon>
        <taxon>Bacillati</taxon>
        <taxon>Actinomycetota</taxon>
        <taxon>Actinomycetes</taxon>
        <taxon>Micromonosporales</taxon>
        <taxon>Micromonosporaceae</taxon>
    </lineage>
</organism>
<feature type="transmembrane region" description="Helical" evidence="8">
    <location>
        <begin position="57"/>
        <end position="77"/>
    </location>
</feature>
<comment type="subcellular location">
    <subcellularLocation>
        <location evidence="1">Cell membrane</location>
        <topology evidence="1">Multi-pass membrane protein</topology>
    </subcellularLocation>
</comment>
<dbReference type="Pfam" id="PF07690">
    <property type="entry name" value="MFS_1"/>
    <property type="match status" value="1"/>
</dbReference>
<feature type="transmembrane region" description="Helical" evidence="8">
    <location>
        <begin position="250"/>
        <end position="272"/>
    </location>
</feature>
<dbReference type="InterPro" id="IPR020846">
    <property type="entry name" value="MFS_dom"/>
</dbReference>
<dbReference type="PROSITE" id="PS50850">
    <property type="entry name" value="MFS"/>
    <property type="match status" value="1"/>
</dbReference>
<feature type="transmembrane region" description="Helical" evidence="8">
    <location>
        <begin position="144"/>
        <end position="164"/>
    </location>
</feature>
<evidence type="ECO:0000313" key="11">
    <source>
        <dbReference type="Proteomes" id="UP001144280"/>
    </source>
</evidence>
<dbReference type="InterPro" id="IPR004638">
    <property type="entry name" value="EmrB-like"/>
</dbReference>
<feature type="transmembrane region" description="Helical" evidence="8">
    <location>
        <begin position="206"/>
        <end position="229"/>
    </location>
</feature>
<dbReference type="PANTHER" id="PTHR42718">
    <property type="entry name" value="MAJOR FACILITATOR SUPERFAMILY MULTIDRUG TRANSPORTER MFSC"/>
    <property type="match status" value="1"/>
</dbReference>
<feature type="transmembrane region" description="Helical" evidence="8">
    <location>
        <begin position="83"/>
        <end position="104"/>
    </location>
</feature>
<keyword evidence="4" id="KW-1003">Cell membrane</keyword>
<dbReference type="NCBIfam" id="TIGR00711">
    <property type="entry name" value="efflux_EmrB"/>
    <property type="match status" value="1"/>
</dbReference>
<dbReference type="SUPFAM" id="SSF103473">
    <property type="entry name" value="MFS general substrate transporter"/>
    <property type="match status" value="1"/>
</dbReference>
<keyword evidence="11" id="KW-1185">Reference proteome</keyword>